<keyword evidence="2" id="KW-1185">Reference proteome</keyword>
<dbReference type="Pfam" id="PF08282">
    <property type="entry name" value="Hydrolase_3"/>
    <property type="match status" value="1"/>
</dbReference>
<dbReference type="InterPro" id="IPR000150">
    <property type="entry name" value="Cof"/>
</dbReference>
<dbReference type="InterPro" id="IPR036412">
    <property type="entry name" value="HAD-like_sf"/>
</dbReference>
<dbReference type="Proteomes" id="UP001225646">
    <property type="component" value="Unassembled WGS sequence"/>
</dbReference>
<name>A0ABT9VMC9_9BACI</name>
<dbReference type="Gene3D" id="3.30.1240.10">
    <property type="match status" value="1"/>
</dbReference>
<dbReference type="InterPro" id="IPR023214">
    <property type="entry name" value="HAD_sf"/>
</dbReference>
<evidence type="ECO:0000313" key="2">
    <source>
        <dbReference type="Proteomes" id="UP001225646"/>
    </source>
</evidence>
<gene>
    <name evidence="1" type="ORF">J2S06_001199</name>
</gene>
<sequence>MKKKLIFFDIDGTLLDHEKKLPLSTENVVKKLQNAGHHVAISTGRAPFMFKELRERLNIHSFVSFNGQYVVFEGKVIYENPIKIDILKKLLSYANDSKHPLIFMSEEDMKASMEDHPYIHESMGSLKFEHPEYHPEYFHEKKIYQTLLFCSEGEESLYQHYEDLRFIRWHKYSTDILPLGGSKAEGIKKLMERLHVKKEDVIAFGDGLNDVEMITFAGIGVAMGNAVKSVKNVADFITKPVDENGIEHAIYELGLLER</sequence>
<dbReference type="EMBL" id="JAUSTR010000003">
    <property type="protein sequence ID" value="MDQ0162123.1"/>
    <property type="molecule type" value="Genomic_DNA"/>
</dbReference>
<dbReference type="CDD" id="cd07517">
    <property type="entry name" value="HAD_HPP"/>
    <property type="match status" value="1"/>
</dbReference>
<dbReference type="PANTHER" id="PTHR10000:SF25">
    <property type="entry name" value="PHOSPHATASE YKRA-RELATED"/>
    <property type="match status" value="1"/>
</dbReference>
<dbReference type="PROSITE" id="PS01229">
    <property type="entry name" value="COF_2"/>
    <property type="match status" value="1"/>
</dbReference>
<dbReference type="SUPFAM" id="SSF56784">
    <property type="entry name" value="HAD-like"/>
    <property type="match status" value="1"/>
</dbReference>
<dbReference type="SFLD" id="SFLDS00003">
    <property type="entry name" value="Haloacid_Dehalogenase"/>
    <property type="match status" value="1"/>
</dbReference>
<dbReference type="NCBIfam" id="TIGR01484">
    <property type="entry name" value="HAD-SF-IIB"/>
    <property type="match status" value="1"/>
</dbReference>
<dbReference type="NCBIfam" id="TIGR00099">
    <property type="entry name" value="Cof-subfamily"/>
    <property type="match status" value="1"/>
</dbReference>
<dbReference type="SFLD" id="SFLDG01140">
    <property type="entry name" value="C2.B:_Phosphomannomutase_and_P"/>
    <property type="match status" value="1"/>
</dbReference>
<dbReference type="RefSeq" id="WP_419151653.1">
    <property type="nucleotide sequence ID" value="NZ_JAUSTR010000003.1"/>
</dbReference>
<proteinExistence type="predicted"/>
<dbReference type="PANTHER" id="PTHR10000">
    <property type="entry name" value="PHOSPHOSERINE PHOSPHATASE"/>
    <property type="match status" value="1"/>
</dbReference>
<evidence type="ECO:0000313" key="1">
    <source>
        <dbReference type="EMBL" id="MDQ0162123.1"/>
    </source>
</evidence>
<protein>
    <submittedName>
        <fullName evidence="1">Cof subfamily protein (Haloacid dehalogenase superfamily)</fullName>
    </submittedName>
</protein>
<accession>A0ABT9VMC9</accession>
<comment type="caution">
    <text evidence="1">The sequence shown here is derived from an EMBL/GenBank/DDBJ whole genome shotgun (WGS) entry which is preliminary data.</text>
</comment>
<dbReference type="SFLD" id="SFLDG01144">
    <property type="entry name" value="C2.B.4:_PGP_Like"/>
    <property type="match status" value="1"/>
</dbReference>
<reference evidence="1 2" key="1">
    <citation type="submission" date="2023-07" db="EMBL/GenBank/DDBJ databases">
        <title>Genomic Encyclopedia of Type Strains, Phase IV (KMG-IV): sequencing the most valuable type-strain genomes for metagenomic binning, comparative biology and taxonomic classification.</title>
        <authorList>
            <person name="Goeker M."/>
        </authorList>
    </citation>
    <scope>NUCLEOTIDE SEQUENCE [LARGE SCALE GENOMIC DNA]</scope>
    <source>
        <strain evidence="1 2">DSM 19092</strain>
    </source>
</reference>
<dbReference type="InterPro" id="IPR006379">
    <property type="entry name" value="HAD-SF_hydro_IIB"/>
</dbReference>
<organism evidence="1 2">
    <name type="scientific">Aeribacillus alveayuensis</name>
    <dbReference type="NCBI Taxonomy" id="279215"/>
    <lineage>
        <taxon>Bacteria</taxon>
        <taxon>Bacillati</taxon>
        <taxon>Bacillota</taxon>
        <taxon>Bacilli</taxon>
        <taxon>Bacillales</taxon>
        <taxon>Bacillaceae</taxon>
        <taxon>Aeribacillus</taxon>
    </lineage>
</organism>
<dbReference type="Gene3D" id="3.40.50.1000">
    <property type="entry name" value="HAD superfamily/HAD-like"/>
    <property type="match status" value="1"/>
</dbReference>